<keyword evidence="2" id="KW-1185">Reference proteome</keyword>
<dbReference type="EMBL" id="LACI01001210">
    <property type="protein sequence ID" value="KJU84982.1"/>
    <property type="molecule type" value="Genomic_DNA"/>
</dbReference>
<dbReference type="Proteomes" id="UP000033423">
    <property type="component" value="Unassembled WGS sequence"/>
</dbReference>
<comment type="caution">
    <text evidence="1">The sequence shown here is derived from an EMBL/GenBank/DDBJ whole genome shotgun (WGS) entry which is preliminary data.</text>
</comment>
<name>A0A0F3GT18_9BACT</name>
<evidence type="ECO:0000313" key="1">
    <source>
        <dbReference type="EMBL" id="KJU84982.1"/>
    </source>
</evidence>
<protein>
    <submittedName>
        <fullName evidence="1">Uncharacterized protein</fullName>
    </submittedName>
</protein>
<proteinExistence type="predicted"/>
<dbReference type="AlphaFoldDB" id="A0A0F3GT18"/>
<organism evidence="1 2">
    <name type="scientific">Candidatus Magnetobacterium bavaricum</name>
    <dbReference type="NCBI Taxonomy" id="29290"/>
    <lineage>
        <taxon>Bacteria</taxon>
        <taxon>Pseudomonadati</taxon>
        <taxon>Nitrospirota</taxon>
        <taxon>Thermodesulfovibrionia</taxon>
        <taxon>Thermodesulfovibrionales</taxon>
        <taxon>Candidatus Magnetobacteriaceae</taxon>
        <taxon>Candidatus Magnetobacterium</taxon>
    </lineage>
</organism>
<sequence>MLIYGAVCDVYFDQLGLGLFLQCGVVGKAVRMPHLCQVAVGMFYLLRGGINT</sequence>
<evidence type="ECO:0000313" key="2">
    <source>
        <dbReference type="Proteomes" id="UP000033423"/>
    </source>
</evidence>
<accession>A0A0F3GT18</accession>
<reference evidence="1 2" key="1">
    <citation type="submission" date="2015-02" db="EMBL/GenBank/DDBJ databases">
        <title>Single-cell genomics of uncultivated deep-branching MTB reveals a conserved set of magnetosome genes.</title>
        <authorList>
            <person name="Kolinko S."/>
            <person name="Richter M."/>
            <person name="Glockner F.O."/>
            <person name="Brachmann A."/>
            <person name="Schuler D."/>
        </authorList>
    </citation>
    <scope>NUCLEOTIDE SEQUENCE [LARGE SCALE GENOMIC DNA]</scope>
    <source>
        <strain evidence="1">TM-1</strain>
    </source>
</reference>
<gene>
    <name evidence="1" type="ORF">MBAV_002822</name>
</gene>